<dbReference type="Proteomes" id="UP001165395">
    <property type="component" value="Unassembled WGS sequence"/>
</dbReference>
<dbReference type="Pfam" id="PF04962">
    <property type="entry name" value="KduI"/>
    <property type="match status" value="1"/>
</dbReference>
<dbReference type="InterPro" id="IPR011051">
    <property type="entry name" value="RmlC_Cupin_sf"/>
</dbReference>
<dbReference type="InterPro" id="IPR021120">
    <property type="entry name" value="KduI/IolB_isomerase"/>
</dbReference>
<dbReference type="InterPro" id="IPR024203">
    <property type="entry name" value="Deoxy-glucuronate_isom_IolB"/>
</dbReference>
<evidence type="ECO:0000313" key="3">
    <source>
        <dbReference type="Proteomes" id="UP001165395"/>
    </source>
</evidence>
<keyword evidence="1 2" id="KW-0413">Isomerase</keyword>
<comment type="caution">
    <text evidence="2">The sequence shown here is derived from an EMBL/GenBank/DDBJ whole genome shotgun (WGS) entry which is preliminary data.</text>
</comment>
<dbReference type="SUPFAM" id="SSF51182">
    <property type="entry name" value="RmlC-like cupins"/>
    <property type="match status" value="1"/>
</dbReference>
<feature type="non-terminal residue" evidence="2">
    <location>
        <position position="1"/>
    </location>
</feature>
<evidence type="ECO:0000313" key="2">
    <source>
        <dbReference type="EMBL" id="MCB6185066.1"/>
    </source>
</evidence>
<dbReference type="EMBL" id="JAJBZT010000011">
    <property type="protein sequence ID" value="MCB6185066.1"/>
    <property type="molecule type" value="Genomic_DNA"/>
</dbReference>
<protein>
    <submittedName>
        <fullName evidence="2">5-deoxy-glucuronate isomerase</fullName>
    </submittedName>
</protein>
<dbReference type="InterPro" id="IPR014710">
    <property type="entry name" value="RmlC-like_jellyroll"/>
</dbReference>
<sequence length="74" mass="8207">SIDETMAVEDGDVVMVPKGYHPVSAPYGYESYYLNVMAGPKRQWHFKNDPAHEWLISSGPGQPNAVAPAPIFFK</sequence>
<proteinExistence type="predicted"/>
<reference evidence="2" key="1">
    <citation type="submission" date="2021-10" db="EMBL/GenBank/DDBJ databases">
        <title>The complete genome sequence of Leeia sp. TBRC 13508.</title>
        <authorList>
            <person name="Charoenyingcharoen P."/>
            <person name="Yukphan P."/>
        </authorList>
    </citation>
    <scope>NUCLEOTIDE SEQUENCE</scope>
    <source>
        <strain evidence="2">TBRC 13508</strain>
    </source>
</reference>
<gene>
    <name evidence="2" type="ORF">LIN78_16080</name>
</gene>
<dbReference type="GO" id="GO:0016853">
    <property type="term" value="F:isomerase activity"/>
    <property type="evidence" value="ECO:0007669"/>
    <property type="project" value="UniProtKB-KW"/>
</dbReference>
<accession>A0ABS8DAX1</accession>
<dbReference type="PANTHER" id="PTHR39193:SF1">
    <property type="entry name" value="5-DEOXY-GLUCURONATE ISOMERASE"/>
    <property type="match status" value="1"/>
</dbReference>
<dbReference type="RefSeq" id="WP_227181897.1">
    <property type="nucleotide sequence ID" value="NZ_JAJBZT010000011.1"/>
</dbReference>
<keyword evidence="3" id="KW-1185">Reference proteome</keyword>
<dbReference type="Gene3D" id="2.60.120.10">
    <property type="entry name" value="Jelly Rolls"/>
    <property type="match status" value="1"/>
</dbReference>
<name>A0ABS8DAX1_9NEIS</name>
<organism evidence="2 3">
    <name type="scientific">Leeia speluncae</name>
    <dbReference type="NCBI Taxonomy" id="2884804"/>
    <lineage>
        <taxon>Bacteria</taxon>
        <taxon>Pseudomonadati</taxon>
        <taxon>Pseudomonadota</taxon>
        <taxon>Betaproteobacteria</taxon>
        <taxon>Neisseriales</taxon>
        <taxon>Leeiaceae</taxon>
        <taxon>Leeia</taxon>
    </lineage>
</organism>
<dbReference type="PANTHER" id="PTHR39193">
    <property type="entry name" value="5-DEOXY-GLUCURONATE ISOMERASE"/>
    <property type="match status" value="1"/>
</dbReference>
<evidence type="ECO:0000256" key="1">
    <source>
        <dbReference type="ARBA" id="ARBA00023235"/>
    </source>
</evidence>